<dbReference type="EMBL" id="BAAAEM010000002">
    <property type="protein sequence ID" value="GAA0468810.1"/>
    <property type="molecule type" value="Genomic_DNA"/>
</dbReference>
<protein>
    <recommendedName>
        <fullName evidence="5">IS66 family transposase</fullName>
    </recommendedName>
</protein>
<keyword evidence="4" id="KW-1185">Reference proteome</keyword>
<evidence type="ECO:0008006" key="5">
    <source>
        <dbReference type="Google" id="ProtNLM"/>
    </source>
</evidence>
<dbReference type="InterPro" id="IPR004291">
    <property type="entry name" value="Transposase_IS66_central"/>
</dbReference>
<dbReference type="Pfam" id="PF13817">
    <property type="entry name" value="DDE_Tnp_IS66_C"/>
    <property type="match status" value="1"/>
</dbReference>
<organism evidence="3 4">
    <name type="scientific">Parasphingorhabdus litoris</name>
    <dbReference type="NCBI Taxonomy" id="394733"/>
    <lineage>
        <taxon>Bacteria</taxon>
        <taxon>Pseudomonadati</taxon>
        <taxon>Pseudomonadota</taxon>
        <taxon>Alphaproteobacteria</taxon>
        <taxon>Sphingomonadales</taxon>
        <taxon>Sphingomonadaceae</taxon>
        <taxon>Parasphingorhabdus</taxon>
    </lineage>
</organism>
<sequence>MQADGYPGYDQLYDKARKPGPIVEVACWAHVRRKIFDVHEAEKSVAAKEALDQIALLYAAEKQLKRAPNWMTRVAGRVDSRKQAQSFFHWAEGILGQISAKMPLALALRYAITRKDALLRFTENGQLEIDNNAAERSIRGIALGRKNYMFAGPDSGGDNAAAMYSLIETAKLNKVDPEAWLADVLRRVGEGHPVNRLDELLPWNWTDETADIPEDGIPATEGELAIVEGLRNNVLARDLPDGGWNFEQAGGRKADGNGRFYVLLSTYSGTR</sequence>
<dbReference type="InterPro" id="IPR052344">
    <property type="entry name" value="Transposase-related"/>
</dbReference>
<gene>
    <name evidence="3" type="ORF">GCM10009096_07150</name>
</gene>
<evidence type="ECO:0000259" key="2">
    <source>
        <dbReference type="Pfam" id="PF13817"/>
    </source>
</evidence>
<accession>A0ABP3K2Y4</accession>
<dbReference type="InterPro" id="IPR039552">
    <property type="entry name" value="IS66_C"/>
</dbReference>
<proteinExistence type="predicted"/>
<feature type="domain" description="Transposase IS66 C-terminal" evidence="2">
    <location>
        <begin position="165"/>
        <end position="203"/>
    </location>
</feature>
<reference evidence="4" key="1">
    <citation type="journal article" date="2019" name="Int. J. Syst. Evol. Microbiol.">
        <title>The Global Catalogue of Microorganisms (GCM) 10K type strain sequencing project: providing services to taxonomists for standard genome sequencing and annotation.</title>
        <authorList>
            <consortium name="The Broad Institute Genomics Platform"/>
            <consortium name="The Broad Institute Genome Sequencing Center for Infectious Disease"/>
            <person name="Wu L."/>
            <person name="Ma J."/>
        </authorList>
    </citation>
    <scope>NUCLEOTIDE SEQUENCE [LARGE SCALE GENOMIC DNA]</scope>
    <source>
        <strain evidence="4">JCM 14162</strain>
    </source>
</reference>
<dbReference type="PANTHER" id="PTHR33678:SF1">
    <property type="entry name" value="BLL1576 PROTEIN"/>
    <property type="match status" value="1"/>
</dbReference>
<evidence type="ECO:0000259" key="1">
    <source>
        <dbReference type="Pfam" id="PF03050"/>
    </source>
</evidence>
<dbReference type="NCBIfam" id="NF033517">
    <property type="entry name" value="transpos_IS66"/>
    <property type="match status" value="1"/>
</dbReference>
<dbReference type="Pfam" id="PF03050">
    <property type="entry name" value="DDE_Tnp_IS66"/>
    <property type="match status" value="1"/>
</dbReference>
<evidence type="ECO:0000313" key="3">
    <source>
        <dbReference type="EMBL" id="GAA0468810.1"/>
    </source>
</evidence>
<evidence type="ECO:0000313" key="4">
    <source>
        <dbReference type="Proteomes" id="UP001500713"/>
    </source>
</evidence>
<name>A0ABP3K2Y4_9SPHN</name>
<dbReference type="Proteomes" id="UP001500713">
    <property type="component" value="Unassembled WGS sequence"/>
</dbReference>
<comment type="caution">
    <text evidence="3">The sequence shown here is derived from an EMBL/GenBank/DDBJ whole genome shotgun (WGS) entry which is preliminary data.</text>
</comment>
<feature type="domain" description="Transposase IS66 central" evidence="1">
    <location>
        <begin position="1"/>
        <end position="158"/>
    </location>
</feature>
<dbReference type="PANTHER" id="PTHR33678">
    <property type="entry name" value="BLL1576 PROTEIN"/>
    <property type="match status" value="1"/>
</dbReference>